<dbReference type="Pfam" id="PF13365">
    <property type="entry name" value="Trypsin_2"/>
    <property type="match status" value="1"/>
</dbReference>
<evidence type="ECO:0000256" key="1">
    <source>
        <dbReference type="SAM" id="MobiDB-lite"/>
    </source>
</evidence>
<keyword evidence="3" id="KW-1185">Reference proteome</keyword>
<protein>
    <recommendedName>
        <fullName evidence="4">Serine protease</fullName>
    </recommendedName>
</protein>
<reference evidence="2 3" key="1">
    <citation type="journal article" date="2015" name="Genome Announc.">
        <title>Genome Assemblies of Three Soil-Associated Devosia species: D. insulae, D. limi, and D. soli.</title>
        <authorList>
            <person name="Hassan Y.I."/>
            <person name="Lepp D."/>
            <person name="Zhou T."/>
        </authorList>
    </citation>
    <scope>NUCLEOTIDE SEQUENCE [LARGE SCALE GENOMIC DNA]</scope>
    <source>
        <strain evidence="2 3">DS-56</strain>
    </source>
</reference>
<feature type="region of interest" description="Disordered" evidence="1">
    <location>
        <begin position="275"/>
        <end position="298"/>
    </location>
</feature>
<gene>
    <name evidence="2" type="ORF">VW23_013980</name>
</gene>
<dbReference type="SUPFAM" id="SSF50494">
    <property type="entry name" value="Trypsin-like serine proteases"/>
    <property type="match status" value="1"/>
</dbReference>
<organism evidence="2 3">
    <name type="scientific">Devosia insulae DS-56</name>
    <dbReference type="NCBI Taxonomy" id="1116389"/>
    <lineage>
        <taxon>Bacteria</taxon>
        <taxon>Pseudomonadati</taxon>
        <taxon>Pseudomonadota</taxon>
        <taxon>Alphaproteobacteria</taxon>
        <taxon>Hyphomicrobiales</taxon>
        <taxon>Devosiaceae</taxon>
        <taxon>Devosia</taxon>
    </lineage>
</organism>
<evidence type="ECO:0000313" key="3">
    <source>
        <dbReference type="Proteomes" id="UP000095463"/>
    </source>
</evidence>
<dbReference type="Proteomes" id="UP000095463">
    <property type="component" value="Unassembled WGS sequence"/>
</dbReference>
<comment type="caution">
    <text evidence="2">The sequence shown here is derived from an EMBL/GenBank/DDBJ whole genome shotgun (WGS) entry which is preliminary data.</text>
</comment>
<sequence>MPSQPCAATVWQHDISRIFDLQTLFRGRLTMYLQSYVMPICTYSTKSGNATIERLVGTAFLISSDGFFITASHVVTEAQAIVEGTASRIGIVGKDDNGKSTKSIVAQLEWYHTAPEPYDITLGHSAYMSETPFRLSDREVSVWQDVATYGYPVSAIGGDISGLRLNLRAQKGYVQRTTAPSDMHIGNHPNGLELSFLVSPGLSGAPIFINHKDHMEVIAVAVASYKTETTEAELVEVLDDGAEYRERILRIEQFGFAHSLAGLKGWKHDGISPFERSSQNRDATGELIGGVAASLPED</sequence>
<evidence type="ECO:0000313" key="2">
    <source>
        <dbReference type="EMBL" id="OEO31929.1"/>
    </source>
</evidence>
<dbReference type="AlphaFoldDB" id="A0A1E5XTM3"/>
<dbReference type="EMBL" id="LAJE02000111">
    <property type="protein sequence ID" value="OEO31929.1"/>
    <property type="molecule type" value="Genomic_DNA"/>
</dbReference>
<dbReference type="Gene3D" id="2.40.10.120">
    <property type="match status" value="1"/>
</dbReference>
<name>A0A1E5XTM3_9HYPH</name>
<accession>A0A1E5XTM3</accession>
<proteinExistence type="predicted"/>
<evidence type="ECO:0008006" key="4">
    <source>
        <dbReference type="Google" id="ProtNLM"/>
    </source>
</evidence>
<dbReference type="InterPro" id="IPR009003">
    <property type="entry name" value="Peptidase_S1_PA"/>
</dbReference>